<name>A0A0H2X0D8_CHLTA</name>
<organism evidence="1 2">
    <name type="scientific">Chlamydia trachomatis serovar A (strain ATCC VR-571B / DSM 19440 / HAR-13)</name>
    <dbReference type="NCBI Taxonomy" id="315277"/>
    <lineage>
        <taxon>Bacteria</taxon>
        <taxon>Pseudomonadati</taxon>
        <taxon>Chlamydiota</taxon>
        <taxon>Chlamydiia</taxon>
        <taxon>Chlamydiales</taxon>
        <taxon>Chlamydiaceae</taxon>
        <taxon>Chlamydia/Chlamydophila group</taxon>
        <taxon>Chlamydia</taxon>
    </lineage>
</organism>
<reference evidence="1 2" key="1">
    <citation type="journal article" date="2005" name="Infect. Immun.">
        <title>Comparative genomic analysis of Chlamydia trachomatis oculotropic and genitotropic strains.</title>
        <authorList>
            <person name="Carlson J.H."/>
            <person name="Porcella S.F."/>
            <person name="McClarty G."/>
            <person name="Caldwell H.D."/>
        </authorList>
    </citation>
    <scope>NUCLEOTIDE SEQUENCE [LARGE SCALE GENOMIC DNA]</scope>
    <source>
        <strain evidence="2">ATCC VR-571B / DSM 19440 / HAR-13</strain>
    </source>
</reference>
<dbReference type="EMBL" id="CP000051">
    <property type="protein sequence ID" value="AAX50287.1"/>
    <property type="molecule type" value="Genomic_DNA"/>
</dbReference>
<dbReference type="AlphaFoldDB" id="A0A0H2X0D8"/>
<dbReference type="RefSeq" id="WP_010724995.1">
    <property type="nucleotide sequence ID" value="NC_007429.1"/>
</dbReference>
<evidence type="ECO:0000313" key="2">
    <source>
        <dbReference type="Proteomes" id="UP000002532"/>
    </source>
</evidence>
<dbReference type="HOGENOM" id="CLU_2141435_0_0_0"/>
<sequence length="118" mass="13428">MESFFVLKIPFFLLNGVQDSPCLSLVLFYSFFPFTLNWFATLGGRPTAPRNSVLIQLKLKKILSTTLVIQESPNTKKAPREYTVRGDFSKLLNFGIIEASEIRKVPMKSALHCTLRED</sequence>
<evidence type="ECO:0000313" key="1">
    <source>
        <dbReference type="EMBL" id="AAX50287.1"/>
    </source>
</evidence>
<proteinExistence type="predicted"/>
<dbReference type="KEGG" id="cta:CTA_0039"/>
<accession>A0A0H2X0D8</accession>
<dbReference type="Proteomes" id="UP000002532">
    <property type="component" value="Chromosome"/>
</dbReference>
<keyword evidence="2" id="KW-1185">Reference proteome</keyword>
<protein>
    <submittedName>
        <fullName evidence="1">Hypothetical membrane associated protein</fullName>
    </submittedName>
</protein>
<gene>
    <name evidence="1" type="ordered locus">CTA_0039</name>
</gene>